<organism evidence="3 4">
    <name type="scientific">Sphaerobolus stellatus (strain SS14)</name>
    <dbReference type="NCBI Taxonomy" id="990650"/>
    <lineage>
        <taxon>Eukaryota</taxon>
        <taxon>Fungi</taxon>
        <taxon>Dikarya</taxon>
        <taxon>Basidiomycota</taxon>
        <taxon>Agaricomycotina</taxon>
        <taxon>Agaricomycetes</taxon>
        <taxon>Phallomycetidae</taxon>
        <taxon>Geastrales</taxon>
        <taxon>Sphaerobolaceae</taxon>
        <taxon>Sphaerobolus</taxon>
    </lineage>
</organism>
<proteinExistence type="predicted"/>
<evidence type="ECO:0000313" key="3">
    <source>
        <dbReference type="EMBL" id="KIJ24715.1"/>
    </source>
</evidence>
<keyword evidence="2" id="KW-1133">Transmembrane helix</keyword>
<dbReference type="AlphaFoldDB" id="A0A0C9UHL8"/>
<keyword evidence="2" id="KW-0812">Transmembrane</keyword>
<reference evidence="3 4" key="1">
    <citation type="submission" date="2014-06" db="EMBL/GenBank/DDBJ databases">
        <title>Evolutionary Origins and Diversification of the Mycorrhizal Mutualists.</title>
        <authorList>
            <consortium name="DOE Joint Genome Institute"/>
            <consortium name="Mycorrhizal Genomics Consortium"/>
            <person name="Kohler A."/>
            <person name="Kuo A."/>
            <person name="Nagy L.G."/>
            <person name="Floudas D."/>
            <person name="Copeland A."/>
            <person name="Barry K.W."/>
            <person name="Cichocki N."/>
            <person name="Veneault-Fourrey C."/>
            <person name="LaButti K."/>
            <person name="Lindquist E.A."/>
            <person name="Lipzen A."/>
            <person name="Lundell T."/>
            <person name="Morin E."/>
            <person name="Murat C."/>
            <person name="Riley R."/>
            <person name="Ohm R."/>
            <person name="Sun H."/>
            <person name="Tunlid A."/>
            <person name="Henrissat B."/>
            <person name="Grigoriev I.V."/>
            <person name="Hibbett D.S."/>
            <person name="Martin F."/>
        </authorList>
    </citation>
    <scope>NUCLEOTIDE SEQUENCE [LARGE SCALE GENOMIC DNA]</scope>
    <source>
        <strain evidence="3 4">SS14</strain>
    </source>
</reference>
<evidence type="ECO:0000256" key="2">
    <source>
        <dbReference type="SAM" id="Phobius"/>
    </source>
</evidence>
<gene>
    <name evidence="3" type="ORF">M422DRAFT_785799</name>
</gene>
<feature type="transmembrane region" description="Helical" evidence="2">
    <location>
        <begin position="189"/>
        <end position="213"/>
    </location>
</feature>
<name>A0A0C9UHL8_SPHS4</name>
<protein>
    <recommendedName>
        <fullName evidence="5">Mid2 domain-containing protein</fullName>
    </recommendedName>
</protein>
<feature type="compositionally biased region" description="Acidic residues" evidence="1">
    <location>
        <begin position="341"/>
        <end position="350"/>
    </location>
</feature>
<evidence type="ECO:0000256" key="1">
    <source>
        <dbReference type="SAM" id="MobiDB-lite"/>
    </source>
</evidence>
<dbReference type="HOGENOM" id="CLU_063273_0_0_1"/>
<feature type="region of interest" description="Disordered" evidence="1">
    <location>
        <begin position="269"/>
        <end position="366"/>
    </location>
</feature>
<keyword evidence="2" id="KW-0472">Membrane</keyword>
<keyword evidence="4" id="KW-1185">Reference proteome</keyword>
<accession>A0A0C9UHL8</accession>
<evidence type="ECO:0000313" key="4">
    <source>
        <dbReference type="Proteomes" id="UP000054279"/>
    </source>
</evidence>
<dbReference type="EMBL" id="KN837463">
    <property type="protein sequence ID" value="KIJ24715.1"/>
    <property type="molecule type" value="Genomic_DNA"/>
</dbReference>
<dbReference type="OrthoDB" id="3359616at2759"/>
<feature type="compositionally biased region" description="Low complexity" evidence="1">
    <location>
        <begin position="146"/>
        <end position="186"/>
    </location>
</feature>
<dbReference type="Proteomes" id="UP000054279">
    <property type="component" value="Unassembled WGS sequence"/>
</dbReference>
<feature type="compositionally biased region" description="Polar residues" evidence="1">
    <location>
        <begin position="291"/>
        <end position="309"/>
    </location>
</feature>
<feature type="region of interest" description="Disordered" evidence="1">
    <location>
        <begin position="144"/>
        <end position="186"/>
    </location>
</feature>
<evidence type="ECO:0008006" key="5">
    <source>
        <dbReference type="Google" id="ProtNLM"/>
    </source>
</evidence>
<sequence length="366" mass="39274">MTNLMNMTFDDRDPHLKYLGPWFNKGTWNASNVGLTGTLSSTNSLSANVTFTFPTPAIAFYYYGIQRSRGGFYGICIDCDPNNPQWVDIDAVNRTDDGKNPPVVLFSKTFTVPAVHEIIIRNQNDTRFDNSQLTIDRIDLEVAGPSTTSSSSSQRTSSTPGNPSSTAPTSSIPSSPNTSGASSQSSSPIGAIAGGVIGGLAIILLAILIFIWLRRGKRFKKLPQTRTDLSSIVVEQPGQSEAHLVEPYAMRESNAGSPSGNFVSMYPQPASETGVVTRPSMRKAPRPGDTPNPSTTLSTADGISTSTGPASGASEPSTTSSRRSRVRRREVDAGPVSIGINEDEEDDEDDTRTLPPDYGDVFTDNR</sequence>